<evidence type="ECO:0000259" key="7">
    <source>
        <dbReference type="Pfam" id="PF07219"/>
    </source>
</evidence>
<dbReference type="InterPro" id="IPR010817">
    <property type="entry name" value="HemY_N"/>
</dbReference>
<keyword evidence="9" id="KW-1185">Reference proteome</keyword>
<dbReference type="EMBL" id="VWOJ01000003">
    <property type="protein sequence ID" value="KAA5802313.1"/>
    <property type="molecule type" value="Genomic_DNA"/>
</dbReference>
<dbReference type="Gene3D" id="1.25.40.10">
    <property type="entry name" value="Tetratricopeptide repeat domain"/>
    <property type="match status" value="1"/>
</dbReference>
<protein>
    <submittedName>
        <fullName evidence="8">Heme biosynthesis protein HemY</fullName>
    </submittedName>
</protein>
<reference evidence="8 9" key="1">
    <citation type="submission" date="2019-09" db="EMBL/GenBank/DDBJ databases">
        <authorList>
            <person name="Kevbrin V."/>
            <person name="Grouzdev D.S."/>
        </authorList>
    </citation>
    <scope>NUCLEOTIDE SEQUENCE [LARGE SCALE GENOMIC DNA]</scope>
    <source>
        <strain evidence="8 9">G-192</strain>
    </source>
</reference>
<name>A0A5M6ZC56_9PROT</name>
<proteinExistence type="predicted"/>
<feature type="region of interest" description="Disordered" evidence="5">
    <location>
        <begin position="449"/>
        <end position="485"/>
    </location>
</feature>
<evidence type="ECO:0000256" key="4">
    <source>
        <dbReference type="ARBA" id="ARBA00023136"/>
    </source>
</evidence>
<dbReference type="RefSeq" id="WP_150023563.1">
    <property type="nucleotide sequence ID" value="NZ_VWOJ01000003.1"/>
</dbReference>
<keyword evidence="4 6" id="KW-0472">Membrane</keyword>
<accession>A0A5M6ZC56</accession>
<evidence type="ECO:0000313" key="9">
    <source>
        <dbReference type="Proteomes" id="UP000325122"/>
    </source>
</evidence>
<organism evidence="8 9">
    <name type="scientific">Alkalicaulis satelles</name>
    <dbReference type="NCBI Taxonomy" id="2609175"/>
    <lineage>
        <taxon>Bacteria</taxon>
        <taxon>Pseudomonadati</taxon>
        <taxon>Pseudomonadota</taxon>
        <taxon>Alphaproteobacteria</taxon>
        <taxon>Maricaulales</taxon>
        <taxon>Maricaulaceae</taxon>
        <taxon>Alkalicaulis</taxon>
    </lineage>
</organism>
<gene>
    <name evidence="8" type="ORF">F1654_10815</name>
</gene>
<keyword evidence="2 6" id="KW-0812">Transmembrane</keyword>
<sequence length="485" mass="52259">MIRLILTIALCVVTAVLAVFLTLNPGLVRVEFLGVAAEAPFALAMALLILSTFVLVAAWWVIAKAWGAPDAFRKFRLRRKRDQGFDALERALIASAAGQGALAVRQAARAEALLDRPALSRLLSARAAEADGDLASAQSLYEAMLEDPRTRLVARRGLAAIAEARQDPVGVITHAREAFDTAGPARWAFDSLFSAQVNAARWRDAEATLTEGEKRGHVDKARAARTRAVLLTAEARHIEDADPETAAKLAERAASASPGFAPAADLAARLLSAQRRHRRAAEIVEAAWTRAPHPALARAYGALRKSDTKAKRAERLRELAALNPEHRESRILLAETALDQSNREAARAALASLTAQPPVSARVCVMAARAAQLDGDQNAAQRWMTRAAHAPGEADWSDLDETGAAFPFTDEDWKRMVDAWGREERLIHPRHERFEIAAAAAPEAALLAAPSAPAAAKPGDKPAADSYQPPRAPDDPGVEDETRKD</sequence>
<evidence type="ECO:0000256" key="2">
    <source>
        <dbReference type="ARBA" id="ARBA00022692"/>
    </source>
</evidence>
<feature type="domain" description="HemY N-terminal" evidence="7">
    <location>
        <begin position="26"/>
        <end position="132"/>
    </location>
</feature>
<evidence type="ECO:0000313" key="8">
    <source>
        <dbReference type="EMBL" id="KAA5802313.1"/>
    </source>
</evidence>
<dbReference type="Pfam" id="PF07219">
    <property type="entry name" value="HemY_N"/>
    <property type="match status" value="1"/>
</dbReference>
<dbReference type="AlphaFoldDB" id="A0A5M6ZC56"/>
<dbReference type="GO" id="GO:0016020">
    <property type="term" value="C:membrane"/>
    <property type="evidence" value="ECO:0007669"/>
    <property type="project" value="UniProtKB-SubCell"/>
</dbReference>
<dbReference type="InterPro" id="IPR011990">
    <property type="entry name" value="TPR-like_helical_dom_sf"/>
</dbReference>
<evidence type="ECO:0000256" key="3">
    <source>
        <dbReference type="ARBA" id="ARBA00022989"/>
    </source>
</evidence>
<comment type="subcellular location">
    <subcellularLocation>
        <location evidence="1">Membrane</location>
    </subcellularLocation>
</comment>
<evidence type="ECO:0000256" key="5">
    <source>
        <dbReference type="SAM" id="MobiDB-lite"/>
    </source>
</evidence>
<comment type="caution">
    <text evidence="8">The sequence shown here is derived from an EMBL/GenBank/DDBJ whole genome shotgun (WGS) entry which is preliminary data.</text>
</comment>
<keyword evidence="3 6" id="KW-1133">Transmembrane helix</keyword>
<feature type="transmembrane region" description="Helical" evidence="6">
    <location>
        <begin position="42"/>
        <end position="66"/>
    </location>
</feature>
<dbReference type="Proteomes" id="UP000325122">
    <property type="component" value="Unassembled WGS sequence"/>
</dbReference>
<evidence type="ECO:0000256" key="6">
    <source>
        <dbReference type="SAM" id="Phobius"/>
    </source>
</evidence>
<evidence type="ECO:0000256" key="1">
    <source>
        <dbReference type="ARBA" id="ARBA00004370"/>
    </source>
</evidence>